<evidence type="ECO:0000313" key="1">
    <source>
        <dbReference type="EMBL" id="RDH17556.1"/>
    </source>
</evidence>
<dbReference type="EMBL" id="KZ851929">
    <property type="protein sequence ID" value="RDH17556.1"/>
    <property type="molecule type" value="Genomic_DNA"/>
</dbReference>
<dbReference type="VEuPathDB" id="FungiDB:M747DRAFT_96472"/>
<evidence type="ECO:0000313" key="2">
    <source>
        <dbReference type="Proteomes" id="UP000253845"/>
    </source>
</evidence>
<dbReference type="Proteomes" id="UP000253845">
    <property type="component" value="Unassembled WGS sequence"/>
</dbReference>
<protein>
    <submittedName>
        <fullName evidence="1">Uncharacterized protein</fullName>
    </submittedName>
</protein>
<reference evidence="1 2" key="1">
    <citation type="submission" date="2018-07" db="EMBL/GenBank/DDBJ databases">
        <title>Section-level genome sequencing of Aspergillus section Nigri to investigate inter- and intra-species variation.</title>
        <authorList>
            <consortium name="DOE Joint Genome Institute"/>
            <person name="Vesth T.C."/>
            <person name="Nybo J.L."/>
            <person name="Theobald S."/>
            <person name="Frisvad J.C."/>
            <person name="Larsen T.O."/>
            <person name="Nielsen K.F."/>
            <person name="Hoof J.B."/>
            <person name="Brandl J."/>
            <person name="Salamov A."/>
            <person name="Riley R."/>
            <person name="Gladden J.M."/>
            <person name="Phatale P."/>
            <person name="Nielsen M.T."/>
            <person name="Lyhne E.K."/>
            <person name="Kogle M.E."/>
            <person name="Strasser K."/>
            <person name="McDonnell E."/>
            <person name="Barry K."/>
            <person name="Clum A."/>
            <person name="Chen C."/>
            <person name="Nolan M."/>
            <person name="Sandor L."/>
            <person name="Kuo A."/>
            <person name="Lipzen A."/>
            <person name="Hainaut M."/>
            <person name="Drula E."/>
            <person name="Tsang A."/>
            <person name="Magnuson J.K."/>
            <person name="Henrissat B."/>
            <person name="Wiebenga A."/>
            <person name="Simmons B.A."/>
            <person name="Makela M.R."/>
            <person name="De vries R.P."/>
            <person name="Grigoriev I.V."/>
            <person name="Mortensen U.H."/>
            <person name="Baker S.E."/>
            <person name="Andersen M.R."/>
        </authorList>
    </citation>
    <scope>NUCLEOTIDE SEQUENCE [LARGE SCALE GENOMIC DNA]</scope>
    <source>
        <strain evidence="1 2">ATCC 13496</strain>
    </source>
</reference>
<sequence length="66" mass="7318">MFRSATDGCFETRFNQGSAKQMAVVWTATLSAAGFANSIWTQSWFLFSGFRYNADTQGHAGVENSR</sequence>
<gene>
    <name evidence="1" type="ORF">M747DRAFT_96472</name>
</gene>
<accession>A0A370BPR9</accession>
<dbReference type="AlphaFoldDB" id="A0A370BPR9"/>
<proteinExistence type="predicted"/>
<name>A0A370BPR9_ASPNG</name>
<organism evidence="1 2">
    <name type="scientific">Aspergillus niger ATCC 13496</name>
    <dbReference type="NCBI Taxonomy" id="1353008"/>
    <lineage>
        <taxon>Eukaryota</taxon>
        <taxon>Fungi</taxon>
        <taxon>Dikarya</taxon>
        <taxon>Ascomycota</taxon>
        <taxon>Pezizomycotina</taxon>
        <taxon>Eurotiomycetes</taxon>
        <taxon>Eurotiomycetidae</taxon>
        <taxon>Eurotiales</taxon>
        <taxon>Aspergillaceae</taxon>
        <taxon>Aspergillus</taxon>
        <taxon>Aspergillus subgen. Circumdati</taxon>
    </lineage>
</organism>